<keyword evidence="1" id="KW-0175">Coiled coil</keyword>
<keyword evidence="6" id="KW-1185">Reference proteome</keyword>
<dbReference type="InterPro" id="IPR007621">
    <property type="entry name" value="TPM_dom"/>
</dbReference>
<name>A0A850PS29_9MYCO</name>
<evidence type="ECO:0000256" key="3">
    <source>
        <dbReference type="SAM" id="SignalP"/>
    </source>
</evidence>
<feature type="coiled-coil region" evidence="1">
    <location>
        <begin position="367"/>
        <end position="394"/>
    </location>
</feature>
<feature type="domain" description="TPM" evidence="4">
    <location>
        <begin position="45"/>
        <end position="159"/>
    </location>
</feature>
<organism evidence="5 6">
    <name type="scientific">Mycolicibacterium hippocampi</name>
    <dbReference type="NCBI Taxonomy" id="659824"/>
    <lineage>
        <taxon>Bacteria</taxon>
        <taxon>Bacillati</taxon>
        <taxon>Actinomycetota</taxon>
        <taxon>Actinomycetes</taxon>
        <taxon>Mycobacteriales</taxon>
        <taxon>Mycobacteriaceae</taxon>
        <taxon>Mycolicibacterium</taxon>
    </lineage>
</organism>
<dbReference type="AlphaFoldDB" id="A0A850PS29"/>
<proteinExistence type="predicted"/>
<keyword evidence="2" id="KW-0812">Transmembrane</keyword>
<feature type="chain" id="PRO_5039061068" description="TPM domain-containing protein" evidence="3">
    <location>
        <begin position="35"/>
        <end position="675"/>
    </location>
</feature>
<protein>
    <recommendedName>
        <fullName evidence="4">TPM domain-containing protein</fullName>
    </recommendedName>
</protein>
<keyword evidence="2" id="KW-0472">Membrane</keyword>
<dbReference type="EMBL" id="JABFYL010000039">
    <property type="protein sequence ID" value="NVN51597.1"/>
    <property type="molecule type" value="Genomic_DNA"/>
</dbReference>
<feature type="transmembrane region" description="Helical" evidence="2">
    <location>
        <begin position="171"/>
        <end position="191"/>
    </location>
</feature>
<dbReference type="Proteomes" id="UP000570517">
    <property type="component" value="Unassembled WGS sequence"/>
</dbReference>
<keyword evidence="3" id="KW-0732">Signal</keyword>
<gene>
    <name evidence="5" type="ORF">HLY00_1584</name>
</gene>
<evidence type="ECO:0000259" key="4">
    <source>
        <dbReference type="Pfam" id="PF04536"/>
    </source>
</evidence>
<feature type="coiled-coil region" evidence="1">
    <location>
        <begin position="498"/>
        <end position="525"/>
    </location>
</feature>
<comment type="caution">
    <text evidence="5">The sequence shown here is derived from an EMBL/GenBank/DDBJ whole genome shotgun (WGS) entry which is preliminary data.</text>
</comment>
<keyword evidence="2" id="KW-1133">Transmembrane helix</keyword>
<evidence type="ECO:0000313" key="5">
    <source>
        <dbReference type="EMBL" id="NVN51597.1"/>
    </source>
</evidence>
<feature type="signal peptide" evidence="3">
    <location>
        <begin position="1"/>
        <end position="34"/>
    </location>
</feature>
<accession>A0A850PS29</accession>
<sequence length="675" mass="70957">MARGTRLAVMRPARLFALLLAVLTAGLLCAPGVAAEPPFRIPDYVTDQSGALSASERAQVEAAVTQLYDEERIRLWVVYVDTFDQGAVGWARSTMQLSDFGDRDALLAVATVDRSYAFQVPLAIMSDSRTQALQRDVIEPALRDDDFAGAAVAAADGLGTEASGSGSGVSWVAFAIVMAIMAVAVFVLWLWSRRRRRKRREAEFAAAQRVDPSDPNALAQVPIDALDELSKKIVVEVDNEVRTSESELALAVEEFGERDTAAFTRAVTNAKTTLAQALNVRHILDDAVPETPQQRRDLLTRVIVAAAKADRELEAQREAFAQLRDLLINAPSRLDTLTQQMIDLTARLTPAEQTLARLSSQFAETALVSVSDNIEEARQRLAFAEQNIDTGRDLVSRPAGRQGGLIDAIHAAEASLGQARTLLDAVDSAATDINRAVAGLPAVIADIQNGISQAGAQLAQGDVAVATALSTARDAAVQAVSHAQSAGNADPLGAFTRLTQADAELDRLLAEVAQERETTERLSRTYDQALFNAQSRVRSVSDYIDTRRGVVGPEARTRLSEAVRQLQAARDKRATNLTEATAHANGAAMLAAQAQSLANADVTNAQRHFNGPYGGGGGRGGGGQMGAVIGGILLGNVLSGAMRGGFGGFGGGGFGGGFSGGGGGGGGFGGGGGRF</sequence>
<evidence type="ECO:0000313" key="6">
    <source>
        <dbReference type="Proteomes" id="UP000570517"/>
    </source>
</evidence>
<dbReference type="Gene3D" id="3.10.310.50">
    <property type="match status" value="1"/>
</dbReference>
<evidence type="ECO:0000256" key="1">
    <source>
        <dbReference type="SAM" id="Coils"/>
    </source>
</evidence>
<dbReference type="Pfam" id="PF04536">
    <property type="entry name" value="TPM_phosphatase"/>
    <property type="match status" value="1"/>
</dbReference>
<reference evidence="5 6" key="1">
    <citation type="submission" date="2020-05" db="EMBL/GenBank/DDBJ databases">
        <title>Draft genome sequence of Mycobacterium hippocampi DL, isolated from European seabass, Dicentrarchus labrax, reared in fish farms.</title>
        <authorList>
            <person name="Stathopoulou P."/>
            <person name="Asimakis E."/>
            <person name="Tzokas K."/>
            <person name="Batargias C."/>
            <person name="Tsiamis G."/>
        </authorList>
    </citation>
    <scope>NUCLEOTIDE SEQUENCE [LARGE SCALE GENOMIC DNA]</scope>
    <source>
        <strain evidence="5 6">DL</strain>
    </source>
</reference>
<evidence type="ECO:0000256" key="2">
    <source>
        <dbReference type="SAM" id="Phobius"/>
    </source>
</evidence>